<reference evidence="1" key="2">
    <citation type="submission" date="2020-05" db="UniProtKB">
        <authorList>
            <consortium name="EnsemblMetazoa"/>
        </authorList>
    </citation>
    <scope>IDENTIFICATION</scope>
    <source>
        <strain evidence="1">IAEA</strain>
    </source>
</reference>
<protein>
    <submittedName>
        <fullName evidence="1">Uncharacterized protein</fullName>
    </submittedName>
</protein>
<sequence>MAANIQQQRVVNDQLRREVDMRRQQVSESFFRWEANARAEDYGLNKVLILDVYVIVKQILYCLFHSGL</sequence>
<dbReference type="VEuPathDB" id="VectorBase:GBRI028864"/>
<keyword evidence="2" id="KW-1185">Reference proteome</keyword>
<dbReference type="Proteomes" id="UP000091820">
    <property type="component" value="Unassembled WGS sequence"/>
</dbReference>
<evidence type="ECO:0000313" key="2">
    <source>
        <dbReference type="Proteomes" id="UP000091820"/>
    </source>
</evidence>
<reference evidence="2" key="1">
    <citation type="submission" date="2014-03" db="EMBL/GenBank/DDBJ databases">
        <authorList>
            <person name="Aksoy S."/>
            <person name="Warren W."/>
            <person name="Wilson R.K."/>
        </authorList>
    </citation>
    <scope>NUCLEOTIDE SEQUENCE [LARGE SCALE GENOMIC DNA]</scope>
    <source>
        <strain evidence="2">IAEA</strain>
    </source>
</reference>
<dbReference type="STRING" id="37001.A0A1A9WQX7"/>
<name>A0A1A9WQX7_9MUSC</name>
<dbReference type="EnsemblMetazoa" id="GBRI028864-RA">
    <property type="protein sequence ID" value="GBRI028864-PA"/>
    <property type="gene ID" value="GBRI028864"/>
</dbReference>
<dbReference type="InterPro" id="IPR036284">
    <property type="entry name" value="GGL_sf"/>
</dbReference>
<evidence type="ECO:0000313" key="1">
    <source>
        <dbReference type="EnsemblMetazoa" id="GBRI028864-PA"/>
    </source>
</evidence>
<dbReference type="AlphaFoldDB" id="A0A1A9WQX7"/>
<proteinExistence type="predicted"/>
<accession>A0A1A9WQX7</accession>
<organism evidence="1 2">
    <name type="scientific">Glossina brevipalpis</name>
    <dbReference type="NCBI Taxonomy" id="37001"/>
    <lineage>
        <taxon>Eukaryota</taxon>
        <taxon>Metazoa</taxon>
        <taxon>Ecdysozoa</taxon>
        <taxon>Arthropoda</taxon>
        <taxon>Hexapoda</taxon>
        <taxon>Insecta</taxon>
        <taxon>Pterygota</taxon>
        <taxon>Neoptera</taxon>
        <taxon>Endopterygota</taxon>
        <taxon>Diptera</taxon>
        <taxon>Brachycera</taxon>
        <taxon>Muscomorpha</taxon>
        <taxon>Hippoboscoidea</taxon>
        <taxon>Glossinidae</taxon>
        <taxon>Glossina</taxon>
    </lineage>
</organism>
<dbReference type="GO" id="GO:0007186">
    <property type="term" value="P:G protein-coupled receptor signaling pathway"/>
    <property type="evidence" value="ECO:0007669"/>
    <property type="project" value="InterPro"/>
</dbReference>
<dbReference type="Gene3D" id="4.10.260.10">
    <property type="entry name" value="Transducin (heterotrimeric G protein), gamma chain"/>
    <property type="match status" value="1"/>
</dbReference>